<evidence type="ECO:0000313" key="4">
    <source>
        <dbReference type="Proteomes" id="UP000292003"/>
    </source>
</evidence>
<evidence type="ECO:0000256" key="2">
    <source>
        <dbReference type="SAM" id="Phobius"/>
    </source>
</evidence>
<keyword evidence="4" id="KW-1185">Reference proteome</keyword>
<feature type="compositionally biased region" description="Polar residues" evidence="1">
    <location>
        <begin position="69"/>
        <end position="80"/>
    </location>
</feature>
<evidence type="ECO:0000256" key="1">
    <source>
        <dbReference type="SAM" id="MobiDB-lite"/>
    </source>
</evidence>
<name>A0A4Q7JFD6_9PSEU</name>
<dbReference type="AlphaFoldDB" id="A0A4Q7JFD6"/>
<comment type="caution">
    <text evidence="3">The sequence shown here is derived from an EMBL/GenBank/DDBJ whole genome shotgun (WGS) entry which is preliminary data.</text>
</comment>
<gene>
    <name evidence="3" type="ORF">EWH70_05100</name>
</gene>
<dbReference type="Proteomes" id="UP000292003">
    <property type="component" value="Unassembled WGS sequence"/>
</dbReference>
<accession>A0A4Q7JFD6</accession>
<keyword evidence="2" id="KW-1133">Transmembrane helix</keyword>
<dbReference type="OrthoDB" id="3698019at2"/>
<feature type="region of interest" description="Disordered" evidence="1">
    <location>
        <begin position="69"/>
        <end position="118"/>
    </location>
</feature>
<organism evidence="3 4">
    <name type="scientific">Amycolatopsis suaedae</name>
    <dbReference type="NCBI Taxonomy" id="2510978"/>
    <lineage>
        <taxon>Bacteria</taxon>
        <taxon>Bacillati</taxon>
        <taxon>Actinomycetota</taxon>
        <taxon>Actinomycetes</taxon>
        <taxon>Pseudonocardiales</taxon>
        <taxon>Pseudonocardiaceae</taxon>
        <taxon>Amycolatopsis</taxon>
    </lineage>
</organism>
<feature type="transmembrane region" description="Helical" evidence="2">
    <location>
        <begin position="40"/>
        <end position="62"/>
    </location>
</feature>
<dbReference type="EMBL" id="SFCC01000002">
    <property type="protein sequence ID" value="RZQ65264.1"/>
    <property type="molecule type" value="Genomic_DNA"/>
</dbReference>
<keyword evidence="2" id="KW-0812">Transmembrane</keyword>
<reference evidence="3 4" key="1">
    <citation type="submission" date="2019-02" db="EMBL/GenBank/DDBJ databases">
        <title>Draft genome sequence of Amycolatopsis sp. 8-3EHSu isolated from roots of Suaeda maritima.</title>
        <authorList>
            <person name="Duangmal K."/>
            <person name="Chantavorakit T."/>
        </authorList>
    </citation>
    <scope>NUCLEOTIDE SEQUENCE [LARGE SCALE GENOMIC DNA]</scope>
    <source>
        <strain evidence="3 4">8-3EHSu</strain>
    </source>
</reference>
<evidence type="ECO:0000313" key="3">
    <source>
        <dbReference type="EMBL" id="RZQ65264.1"/>
    </source>
</evidence>
<keyword evidence="2" id="KW-0472">Membrane</keyword>
<dbReference type="RefSeq" id="WP_130474050.1">
    <property type="nucleotide sequence ID" value="NZ_SFCC01000002.1"/>
</dbReference>
<proteinExistence type="predicted"/>
<sequence>MDDRELETLFRTAPGDAPAPTFTLDDVTARSRRQTARRRSTIIAACGFVVVVGLGAGVLGLAGSTEQTASAPGMAQQEQPNGVPARPPEDRVPMEMESVPPQSPMQGGTGTGDNGPRADSTFGCDKVDRELATALAGELPATGSTEASPGRVCTTGARSAGFPVAGGFVSATVFPPGTTVQLPPLTNGALPVETFGASGRRILVLSEPAPGSSVPPVAERDAQRIADTLAARF</sequence>
<protein>
    <submittedName>
        <fullName evidence="3">Uncharacterized protein</fullName>
    </submittedName>
</protein>